<evidence type="ECO:0000313" key="3">
    <source>
        <dbReference type="EMBL" id="QBR91868.1"/>
    </source>
</evidence>
<feature type="region of interest" description="Disordered" evidence="1">
    <location>
        <begin position="397"/>
        <end position="425"/>
    </location>
</feature>
<feature type="transmembrane region" description="Helical" evidence="2">
    <location>
        <begin position="165"/>
        <end position="186"/>
    </location>
</feature>
<feature type="transmembrane region" description="Helical" evidence="2">
    <location>
        <begin position="193"/>
        <end position="211"/>
    </location>
</feature>
<feature type="compositionally biased region" description="Gly residues" evidence="1">
    <location>
        <begin position="344"/>
        <end position="358"/>
    </location>
</feature>
<proteinExistence type="predicted"/>
<dbReference type="Proteomes" id="UP000294894">
    <property type="component" value="Chromosome"/>
</dbReference>
<feature type="transmembrane region" description="Helical" evidence="2">
    <location>
        <begin position="69"/>
        <end position="91"/>
    </location>
</feature>
<dbReference type="OrthoDB" id="5181663at2"/>
<feature type="transmembrane region" description="Helical" evidence="2">
    <location>
        <begin position="217"/>
        <end position="242"/>
    </location>
</feature>
<sequence length="425" mass="42615">MGLCDVPVIHEVCNAAGDAAGAVVTAPFDWLAQGMGGAAEWMFTSVWKVIDTTTYVDVTSGEYTKVYNIMFGVGVFVMLGFFMLQVIGGMIRREPAALSRAALGLAKSILGSFVALALLATALEVTDQLCIGIVNAAGTNMNEMGDKVAVLAAGLGAINLSAPGAGAILTIFLASLAIIGAMVVWISLLIRKALLLIAIVFAPIALAGASWDHTRTWLSRWATFVIAMILSKVVLMVIFLLATAQVSAPVDADLESVSQPMAGVVLMLMAGFAPYLTYKAIAFMGFDMYHAMSAEQEAKASLNRPMPILLSRRTGSEPAKVLGDSSAGGGGGTTSGASPAATGPSGGTGGGGAAAGGAPGGAAAAGGAVAGGVVVAKEAAAAGPQLGNFVAAQATGQAQAHESASPSTVPPPVADSTLVDTAGKK</sequence>
<feature type="transmembrane region" description="Helical" evidence="2">
    <location>
        <begin position="263"/>
        <end position="286"/>
    </location>
</feature>
<dbReference type="KEGG" id="noy:EXE57_05940"/>
<keyword evidence="2" id="KW-0812">Transmembrane</keyword>
<feature type="region of interest" description="Disordered" evidence="1">
    <location>
        <begin position="313"/>
        <end position="358"/>
    </location>
</feature>
<evidence type="ECO:0000256" key="2">
    <source>
        <dbReference type="SAM" id="Phobius"/>
    </source>
</evidence>
<evidence type="ECO:0000256" key="1">
    <source>
        <dbReference type="SAM" id="MobiDB-lite"/>
    </source>
</evidence>
<dbReference type="RefSeq" id="WP_135075000.1">
    <property type="nucleotide sequence ID" value="NZ_CP038267.1"/>
</dbReference>
<organism evidence="3 4">
    <name type="scientific">Nocardioides euryhalodurans</name>
    <dbReference type="NCBI Taxonomy" id="2518370"/>
    <lineage>
        <taxon>Bacteria</taxon>
        <taxon>Bacillati</taxon>
        <taxon>Actinomycetota</taxon>
        <taxon>Actinomycetes</taxon>
        <taxon>Propionibacteriales</taxon>
        <taxon>Nocardioidaceae</taxon>
        <taxon>Nocardioides</taxon>
    </lineage>
</organism>
<name>A0A4P7GIQ3_9ACTN</name>
<keyword evidence="2" id="KW-0472">Membrane</keyword>
<reference evidence="3 4" key="1">
    <citation type="submission" date="2019-03" db="EMBL/GenBank/DDBJ databases">
        <title>Three New Species of Nocardioides, Nocardioides euryhalodurans sp. nov., Nocardioides seonyuensis sp. nov. and Nocardioides eburneoflavus sp. nov., Iolated from Soil.</title>
        <authorList>
            <person name="Roh S.G."/>
            <person name="Lee C."/>
            <person name="Kim M.-K."/>
            <person name="Kim S.B."/>
        </authorList>
    </citation>
    <scope>NUCLEOTIDE SEQUENCE [LARGE SCALE GENOMIC DNA]</scope>
    <source>
        <strain evidence="3 4">MMS17-SY117</strain>
    </source>
</reference>
<protein>
    <submittedName>
        <fullName evidence="3">Conjugal transfer protein TrbL</fullName>
    </submittedName>
</protein>
<keyword evidence="2" id="KW-1133">Transmembrane helix</keyword>
<dbReference type="AlphaFoldDB" id="A0A4P7GIQ3"/>
<gene>
    <name evidence="3" type="ORF">EXE57_05940</name>
</gene>
<keyword evidence="4" id="KW-1185">Reference proteome</keyword>
<accession>A0A4P7GIQ3</accession>
<dbReference type="EMBL" id="CP038267">
    <property type="protein sequence ID" value="QBR91868.1"/>
    <property type="molecule type" value="Genomic_DNA"/>
</dbReference>
<feature type="transmembrane region" description="Helical" evidence="2">
    <location>
        <begin position="103"/>
        <end position="123"/>
    </location>
</feature>
<evidence type="ECO:0000313" key="4">
    <source>
        <dbReference type="Proteomes" id="UP000294894"/>
    </source>
</evidence>